<reference evidence="2 3" key="1">
    <citation type="journal article" date="2018" name="Mol. Biol. Evol.">
        <title>Broad Genomic Sampling Reveals a Smut Pathogenic Ancestry of the Fungal Clade Ustilaginomycotina.</title>
        <authorList>
            <person name="Kijpornyongpan T."/>
            <person name="Mondo S.J."/>
            <person name="Barry K."/>
            <person name="Sandor L."/>
            <person name="Lee J."/>
            <person name="Lipzen A."/>
            <person name="Pangilinan J."/>
            <person name="LaButti K."/>
            <person name="Hainaut M."/>
            <person name="Henrissat B."/>
            <person name="Grigoriev I.V."/>
            <person name="Spatafora J.W."/>
            <person name="Aime M.C."/>
        </authorList>
    </citation>
    <scope>NUCLEOTIDE SEQUENCE [LARGE SCALE GENOMIC DNA]</scope>
    <source>
        <strain evidence="2 3">MCA 3645</strain>
    </source>
</reference>
<sequence length="219" mass="24342">MNNGKLPRRQHAPDWLSRTPLMQGDGKTCEPATELETSPAQTYDISSSDCLPVFKPLPHSRGPGQRHDKALESGNRRLRTAWLARSMVLSPMQVFPLAPTLLLARIVQNATAPSPDLNLILVDRSLNPHLALAGLHRLSRQHSELVVSSDSETDMLFGVRVLCQPPQSYCCCFRIAILRALTTFCLLAGICMRTRNASMSCLVSTLERYTGLDSVREYK</sequence>
<gene>
    <name evidence="2" type="ORF">BCV70DRAFT_11919</name>
</gene>
<feature type="region of interest" description="Disordered" evidence="1">
    <location>
        <begin position="54"/>
        <end position="73"/>
    </location>
</feature>
<keyword evidence="3" id="KW-1185">Reference proteome</keyword>
<evidence type="ECO:0000313" key="3">
    <source>
        <dbReference type="Proteomes" id="UP000246740"/>
    </source>
</evidence>
<name>A0A317XYZ2_9BASI</name>
<evidence type="ECO:0000313" key="2">
    <source>
        <dbReference type="EMBL" id="PWZ03118.1"/>
    </source>
</evidence>
<dbReference type="Proteomes" id="UP000246740">
    <property type="component" value="Unassembled WGS sequence"/>
</dbReference>
<accession>A0A317XYZ2</accession>
<evidence type="ECO:0000256" key="1">
    <source>
        <dbReference type="SAM" id="MobiDB-lite"/>
    </source>
</evidence>
<feature type="region of interest" description="Disordered" evidence="1">
    <location>
        <begin position="1"/>
        <end position="32"/>
    </location>
</feature>
<proteinExistence type="predicted"/>
<dbReference type="EMBL" id="KZ819188">
    <property type="protein sequence ID" value="PWZ03118.1"/>
    <property type="molecule type" value="Genomic_DNA"/>
</dbReference>
<organism evidence="2 3">
    <name type="scientific">Testicularia cyperi</name>
    <dbReference type="NCBI Taxonomy" id="1882483"/>
    <lineage>
        <taxon>Eukaryota</taxon>
        <taxon>Fungi</taxon>
        <taxon>Dikarya</taxon>
        <taxon>Basidiomycota</taxon>
        <taxon>Ustilaginomycotina</taxon>
        <taxon>Ustilaginomycetes</taxon>
        <taxon>Ustilaginales</taxon>
        <taxon>Anthracoideaceae</taxon>
        <taxon>Testicularia</taxon>
    </lineage>
</organism>
<dbReference type="AlphaFoldDB" id="A0A317XYZ2"/>
<dbReference type="InParanoid" id="A0A317XYZ2"/>
<protein>
    <submittedName>
        <fullName evidence="2">Uncharacterized protein</fullName>
    </submittedName>
</protein>
<feature type="compositionally biased region" description="Basic residues" evidence="1">
    <location>
        <begin position="1"/>
        <end position="10"/>
    </location>
</feature>